<dbReference type="AlphaFoldDB" id="A0AA39W5U1"/>
<gene>
    <name evidence="2" type="ORF">LWI29_032292</name>
</gene>
<reference evidence="2" key="1">
    <citation type="journal article" date="2022" name="Plant J.">
        <title>Strategies of tolerance reflected in two North American maple genomes.</title>
        <authorList>
            <person name="McEvoy S.L."/>
            <person name="Sezen U.U."/>
            <person name="Trouern-Trend A."/>
            <person name="McMahon S.M."/>
            <person name="Schaberg P.G."/>
            <person name="Yang J."/>
            <person name="Wegrzyn J.L."/>
            <person name="Swenson N.G."/>
        </authorList>
    </citation>
    <scope>NUCLEOTIDE SEQUENCE</scope>
    <source>
        <strain evidence="2">NS2018</strain>
    </source>
</reference>
<evidence type="ECO:0000256" key="1">
    <source>
        <dbReference type="SAM" id="MobiDB-lite"/>
    </source>
</evidence>
<feature type="region of interest" description="Disordered" evidence="1">
    <location>
        <begin position="59"/>
        <end position="88"/>
    </location>
</feature>
<name>A0AA39W5U1_ACESA</name>
<keyword evidence="3" id="KW-1185">Reference proteome</keyword>
<evidence type="ECO:0000313" key="2">
    <source>
        <dbReference type="EMBL" id="KAK0602321.1"/>
    </source>
</evidence>
<proteinExistence type="predicted"/>
<organism evidence="2 3">
    <name type="scientific">Acer saccharum</name>
    <name type="common">Sugar maple</name>
    <dbReference type="NCBI Taxonomy" id="4024"/>
    <lineage>
        <taxon>Eukaryota</taxon>
        <taxon>Viridiplantae</taxon>
        <taxon>Streptophyta</taxon>
        <taxon>Embryophyta</taxon>
        <taxon>Tracheophyta</taxon>
        <taxon>Spermatophyta</taxon>
        <taxon>Magnoliopsida</taxon>
        <taxon>eudicotyledons</taxon>
        <taxon>Gunneridae</taxon>
        <taxon>Pentapetalae</taxon>
        <taxon>rosids</taxon>
        <taxon>malvids</taxon>
        <taxon>Sapindales</taxon>
        <taxon>Sapindaceae</taxon>
        <taxon>Hippocastanoideae</taxon>
        <taxon>Acereae</taxon>
        <taxon>Acer</taxon>
    </lineage>
</organism>
<feature type="compositionally biased region" description="Basic and acidic residues" evidence="1">
    <location>
        <begin position="71"/>
        <end position="88"/>
    </location>
</feature>
<dbReference type="Proteomes" id="UP001168877">
    <property type="component" value="Unassembled WGS sequence"/>
</dbReference>
<reference evidence="2" key="2">
    <citation type="submission" date="2023-06" db="EMBL/GenBank/DDBJ databases">
        <authorList>
            <person name="Swenson N.G."/>
            <person name="Wegrzyn J.L."/>
            <person name="Mcevoy S.L."/>
        </authorList>
    </citation>
    <scope>NUCLEOTIDE SEQUENCE</scope>
    <source>
        <strain evidence="2">NS2018</strain>
        <tissue evidence="2">Leaf</tissue>
    </source>
</reference>
<comment type="caution">
    <text evidence="2">The sequence shown here is derived from an EMBL/GenBank/DDBJ whole genome shotgun (WGS) entry which is preliminary data.</text>
</comment>
<protein>
    <submittedName>
        <fullName evidence="2">Uncharacterized protein</fullName>
    </submittedName>
</protein>
<sequence length="88" mass="9809">MLHAVPQMAEEDSSVVADKLEVVVGGESGVHEADQQQRHAISAVEYTTGDLDEDARDWRRKRPVQKAAAARGDRDHPYMGPETMEHQN</sequence>
<evidence type="ECO:0000313" key="3">
    <source>
        <dbReference type="Proteomes" id="UP001168877"/>
    </source>
</evidence>
<accession>A0AA39W5U1</accession>
<dbReference type="EMBL" id="JAUESC010000003">
    <property type="protein sequence ID" value="KAK0602321.1"/>
    <property type="molecule type" value="Genomic_DNA"/>
</dbReference>